<dbReference type="InterPro" id="IPR036322">
    <property type="entry name" value="WD40_repeat_dom_sf"/>
</dbReference>
<evidence type="ECO:0000256" key="2">
    <source>
        <dbReference type="ARBA" id="ARBA00022574"/>
    </source>
</evidence>
<dbReference type="InterPro" id="IPR001680">
    <property type="entry name" value="WD40_rpt"/>
</dbReference>
<feature type="repeat" description="WD" evidence="6">
    <location>
        <begin position="1010"/>
        <end position="1051"/>
    </location>
</feature>
<dbReference type="SMART" id="SM00320">
    <property type="entry name" value="WD40"/>
    <property type="match status" value="3"/>
</dbReference>
<feature type="compositionally biased region" description="Basic and acidic residues" evidence="7">
    <location>
        <begin position="463"/>
        <end position="475"/>
    </location>
</feature>
<dbReference type="PANTHER" id="PTHR22846">
    <property type="entry name" value="WD40 REPEAT PROTEIN"/>
    <property type="match status" value="1"/>
</dbReference>
<dbReference type="PROSITE" id="PS50294">
    <property type="entry name" value="WD_REPEATS_REGION"/>
    <property type="match status" value="1"/>
</dbReference>
<feature type="region of interest" description="Disordered" evidence="7">
    <location>
        <begin position="236"/>
        <end position="255"/>
    </location>
</feature>
<evidence type="ECO:0000256" key="1">
    <source>
        <dbReference type="ARBA" id="ARBA00004123"/>
    </source>
</evidence>
<evidence type="ECO:0000313" key="9">
    <source>
        <dbReference type="Proteomes" id="UP000593567"/>
    </source>
</evidence>
<dbReference type="InterPro" id="IPR045183">
    <property type="entry name" value="Ebi-like"/>
</dbReference>
<dbReference type="AlphaFoldDB" id="A0A7J7KSB3"/>
<organism evidence="8 9">
    <name type="scientific">Bugula neritina</name>
    <name type="common">Brown bryozoan</name>
    <name type="synonym">Sertularia neritina</name>
    <dbReference type="NCBI Taxonomy" id="10212"/>
    <lineage>
        <taxon>Eukaryota</taxon>
        <taxon>Metazoa</taxon>
        <taxon>Spiralia</taxon>
        <taxon>Lophotrochozoa</taxon>
        <taxon>Bryozoa</taxon>
        <taxon>Gymnolaemata</taxon>
        <taxon>Cheilostomatida</taxon>
        <taxon>Flustrina</taxon>
        <taxon>Buguloidea</taxon>
        <taxon>Bugulidae</taxon>
        <taxon>Bugula</taxon>
    </lineage>
</organism>
<evidence type="ECO:0000256" key="6">
    <source>
        <dbReference type="PROSITE-ProRule" id="PRU00221"/>
    </source>
</evidence>
<comment type="subcellular location">
    <subcellularLocation>
        <location evidence="1">Nucleus</location>
    </subcellularLocation>
</comment>
<evidence type="ECO:0000256" key="4">
    <source>
        <dbReference type="ARBA" id="ARBA00023242"/>
    </source>
</evidence>
<dbReference type="Proteomes" id="UP000593567">
    <property type="component" value="Unassembled WGS sequence"/>
</dbReference>
<feature type="compositionally biased region" description="Basic and acidic residues" evidence="7">
    <location>
        <begin position="50"/>
        <end position="67"/>
    </location>
</feature>
<evidence type="ECO:0000256" key="7">
    <source>
        <dbReference type="SAM" id="MobiDB-lite"/>
    </source>
</evidence>
<evidence type="ECO:0000256" key="3">
    <source>
        <dbReference type="ARBA" id="ARBA00022737"/>
    </source>
</evidence>
<feature type="compositionally biased region" description="Low complexity" evidence="7">
    <location>
        <begin position="437"/>
        <end position="459"/>
    </location>
</feature>
<feature type="region of interest" description="Disordered" evidence="7">
    <location>
        <begin position="434"/>
        <end position="493"/>
    </location>
</feature>
<gene>
    <name evidence="8" type="ORF">EB796_000630</name>
</gene>
<dbReference type="GO" id="GO:0003714">
    <property type="term" value="F:transcription corepressor activity"/>
    <property type="evidence" value="ECO:0007669"/>
    <property type="project" value="InterPro"/>
</dbReference>
<sequence length="1238" mass="136427">MKSHAPLLADISRLSNIQQCNSIHRYPTDYNDFEENEKLRKRQKEVDEDIAKVFEGDEPDHNADKKSAASSAADEDSDVDLDQEFSQSRETSPNVNVAADVHSTTPLPEPRAENKLKHLGNETLNLQFSYLKLASLRFLSTLLCSSTYTEILVAAKGSTGERDANNELRDVLKSIMKSMTHKAVLASPSKSWRFYLSKCLSRTGSMQELQRAVNVLYQMSIMAEFNSSLMEKQADYKHKTGQAGSDSSMADSSVSAAATSQTAHWGQMSLDADSDLMFDMPLPQHMQIRELMESPAYTNRITAMSRLFGRHLPGMYSPSGEEDRRSNRSSRPFSSTTESRGAARLTRPSESANRGRRRSPPPVPSSPPPEAQAAERPESPSNQPITTHLLEMGFSAPHIKKAVQALGVTGEVTAHAKNNLATWMLEHPLEAGEEEGAATAASAAASSSSRVDSSSDTESPFPESRRRLRSYDSRGTELPSILRRRRRHAGRIHDEPFPEAVEEESQSLAVEQARMRGPLYDFFMRIRSEMGLSMPDVSLSNETSTDDEMSWKPLEDPHMLESDPIQPNQLLSGMDEELSSTRQFKCEFCVPLVDVLEYIEHMKQLHPGCGAILDIGPCTEYTCMCGTTDPSGSYILCNLCCERYKYTATLLANSAETRVKSVAMLRKECPDLLGPLPHTGNVDILSAASEERTDAFQNLMLQVLQISEQAGAPEPATFPERDALGEKVVSSTSHDYIAQLESGLNSRAAGRRPEQSMKLVSEQAIQLTNSYDRDLALRRVTLTSEILVARSTIMTVLSSLCISGEKSTIAEGLQEIQLCDIKLVVKLMCLSASGTMSSNNPKDRQTLSYLATAIASLAQSNTSASKLLLDVCSKELLMASCNLHLRHGSPGLSTLGLVERQSASANFAVSQSLVSLMVQSISCLPTSSSDLSESPAKSLNQSADCPATLQLANGLAACVISTRLNSRHREWAVMQLVRALARLMANKQQNSLLLAADLRGDLPQCPVVSLEGHQNRVTQCIWNANKNQLASIGFDGTVRIWSLPNSSHHYLEQTCIFDKGDDRREEEINGSQISNLIWSGNGKLMAASVENIINIWVLTGNRTHVKLRPSVVCAMCFPIDKGFMDGHLGLSMETILVGHVDGSVCSIEILDNTTVNIQEMEAANRSKVSVCCLKWFSEEKRYAVGYSDGQVWLLSKDNYSSNTGFKVTAHKVTLKLAFYFLSAYLFVIWEKSSLYLLI</sequence>
<reference evidence="8" key="1">
    <citation type="submission" date="2020-06" db="EMBL/GenBank/DDBJ databases">
        <title>Draft genome of Bugula neritina, a colonial animal packing powerful symbionts and potential medicines.</title>
        <authorList>
            <person name="Rayko M."/>
        </authorList>
    </citation>
    <scope>NUCLEOTIDE SEQUENCE [LARGE SCALE GENOMIC DNA]</scope>
    <source>
        <strain evidence="8">Kwan_BN1</strain>
    </source>
</reference>
<evidence type="ECO:0000313" key="8">
    <source>
        <dbReference type="EMBL" id="KAF6041062.1"/>
    </source>
</evidence>
<dbReference type="Pfam" id="PF00400">
    <property type="entry name" value="WD40"/>
    <property type="match status" value="1"/>
</dbReference>
<feature type="region of interest" description="Disordered" evidence="7">
    <location>
        <begin position="50"/>
        <end position="112"/>
    </location>
</feature>
<feature type="region of interest" description="Disordered" evidence="7">
    <location>
        <begin position="312"/>
        <end position="385"/>
    </location>
</feature>
<dbReference type="InterPro" id="IPR015943">
    <property type="entry name" value="WD40/YVTN_repeat-like_dom_sf"/>
</dbReference>
<dbReference type="GO" id="GO:0000118">
    <property type="term" value="C:histone deacetylase complex"/>
    <property type="evidence" value="ECO:0007669"/>
    <property type="project" value="TreeGrafter"/>
</dbReference>
<keyword evidence="9" id="KW-1185">Reference proteome</keyword>
<name>A0A7J7KSB3_BUGNE</name>
<dbReference type="PROSITE" id="PS50082">
    <property type="entry name" value="WD_REPEATS_2"/>
    <property type="match status" value="1"/>
</dbReference>
<comment type="caution">
    <text evidence="8">The sequence shown here is derived from an EMBL/GenBank/DDBJ whole genome shotgun (WGS) entry which is preliminary data.</text>
</comment>
<dbReference type="Gene3D" id="2.130.10.10">
    <property type="entry name" value="YVTN repeat-like/Quinoprotein amine dehydrogenase"/>
    <property type="match status" value="1"/>
</dbReference>
<feature type="compositionally biased region" description="Acidic residues" evidence="7">
    <location>
        <begin position="73"/>
        <end position="83"/>
    </location>
</feature>
<dbReference type="PANTHER" id="PTHR22846:SF2">
    <property type="entry name" value="F-BOX-LIKE_WD REPEAT-CONTAINING PROTEIN EBI"/>
    <property type="match status" value="1"/>
</dbReference>
<keyword evidence="2 6" id="KW-0853">WD repeat</keyword>
<dbReference type="SUPFAM" id="SSF50978">
    <property type="entry name" value="WD40 repeat-like"/>
    <property type="match status" value="1"/>
</dbReference>
<keyword evidence="4" id="KW-0539">Nucleus</keyword>
<evidence type="ECO:0000256" key="5">
    <source>
        <dbReference type="ARBA" id="ARBA00025741"/>
    </source>
</evidence>
<protein>
    <submittedName>
        <fullName evidence="8">HERC1</fullName>
    </submittedName>
</protein>
<proteinExistence type="inferred from homology"/>
<comment type="similarity">
    <text evidence="5">Belongs to the WD repeat EBI family.</text>
</comment>
<feature type="compositionally biased region" description="Polar residues" evidence="7">
    <location>
        <begin position="84"/>
        <end position="95"/>
    </location>
</feature>
<keyword evidence="3" id="KW-0677">Repeat</keyword>
<dbReference type="EMBL" id="VXIV02000083">
    <property type="protein sequence ID" value="KAF6041062.1"/>
    <property type="molecule type" value="Genomic_DNA"/>
</dbReference>
<accession>A0A7J7KSB3</accession>
<feature type="compositionally biased region" description="Low complexity" evidence="7">
    <location>
        <begin position="241"/>
        <end position="255"/>
    </location>
</feature>
<dbReference type="OrthoDB" id="239701at2759"/>
<feature type="compositionally biased region" description="Pro residues" evidence="7">
    <location>
        <begin position="360"/>
        <end position="370"/>
    </location>
</feature>
<dbReference type="GO" id="GO:0006357">
    <property type="term" value="P:regulation of transcription by RNA polymerase II"/>
    <property type="evidence" value="ECO:0007669"/>
    <property type="project" value="TreeGrafter"/>
</dbReference>